<accession>A0A542DRA3</accession>
<dbReference type="OrthoDB" id="9795306at2"/>
<dbReference type="RefSeq" id="WP_142001022.1">
    <property type="nucleotide sequence ID" value="NZ_VFML01000001.1"/>
</dbReference>
<comment type="caution">
    <text evidence="2">The sequence shown here is derived from an EMBL/GenBank/DDBJ whole genome shotgun (WGS) entry which is preliminary data.</text>
</comment>
<dbReference type="AlphaFoldDB" id="A0A542DRA3"/>
<dbReference type="CDD" id="cd07246">
    <property type="entry name" value="VOC_like"/>
    <property type="match status" value="1"/>
</dbReference>
<dbReference type="Pfam" id="PF00903">
    <property type="entry name" value="Glyoxalase"/>
    <property type="match status" value="1"/>
</dbReference>
<protein>
    <submittedName>
        <fullName evidence="2">Putative glyoxalase superfamily protein PhnB</fullName>
    </submittedName>
</protein>
<dbReference type="Gene3D" id="3.30.720.110">
    <property type="match status" value="1"/>
</dbReference>
<dbReference type="Proteomes" id="UP000320876">
    <property type="component" value="Unassembled WGS sequence"/>
</dbReference>
<organism evidence="2 3">
    <name type="scientific">Amycolatopsis cihanbeyliensis</name>
    <dbReference type="NCBI Taxonomy" id="1128664"/>
    <lineage>
        <taxon>Bacteria</taxon>
        <taxon>Bacillati</taxon>
        <taxon>Actinomycetota</taxon>
        <taxon>Actinomycetes</taxon>
        <taxon>Pseudonocardiales</taxon>
        <taxon>Pseudonocardiaceae</taxon>
        <taxon>Amycolatopsis</taxon>
    </lineage>
</organism>
<evidence type="ECO:0000313" key="3">
    <source>
        <dbReference type="Proteomes" id="UP000320876"/>
    </source>
</evidence>
<dbReference type="Gene3D" id="3.30.720.120">
    <property type="match status" value="1"/>
</dbReference>
<name>A0A542DRA3_AMYCI</name>
<sequence length="165" mass="18377">MSTRPNHPAPAGYGTVTPWIIARSTADLLDYVAAAFDAEELARIADEHGIIGHAEFRIGDSVVMAFDGKPHYPDTPAFLRLYVHDGDATYRRAVEAGGTSVTEPTTAPFGDRVARVRDPFGNLWWIHTRVEDVPEEKFLRRFDDPEWIAAMEYLQGAELVPPAVR</sequence>
<dbReference type="PANTHER" id="PTHR34109">
    <property type="entry name" value="BNAUNNG04460D PROTEIN-RELATED"/>
    <property type="match status" value="1"/>
</dbReference>
<dbReference type="PANTHER" id="PTHR34109:SF1">
    <property type="entry name" value="VOC DOMAIN-CONTAINING PROTEIN"/>
    <property type="match status" value="1"/>
</dbReference>
<evidence type="ECO:0000259" key="1">
    <source>
        <dbReference type="PROSITE" id="PS51819"/>
    </source>
</evidence>
<dbReference type="SUPFAM" id="SSF54593">
    <property type="entry name" value="Glyoxalase/Bleomycin resistance protein/Dihydroxybiphenyl dioxygenase"/>
    <property type="match status" value="1"/>
</dbReference>
<dbReference type="InterPro" id="IPR004360">
    <property type="entry name" value="Glyas_Fos-R_dOase_dom"/>
</dbReference>
<dbReference type="PROSITE" id="PS51819">
    <property type="entry name" value="VOC"/>
    <property type="match status" value="1"/>
</dbReference>
<reference evidence="2 3" key="1">
    <citation type="submission" date="2019-06" db="EMBL/GenBank/DDBJ databases">
        <title>Sequencing the genomes of 1000 actinobacteria strains.</title>
        <authorList>
            <person name="Klenk H.-P."/>
        </authorList>
    </citation>
    <scope>NUCLEOTIDE SEQUENCE [LARGE SCALE GENOMIC DNA]</scope>
    <source>
        <strain evidence="2 3">DSM 45679</strain>
    </source>
</reference>
<dbReference type="InterPro" id="IPR037523">
    <property type="entry name" value="VOC_core"/>
</dbReference>
<dbReference type="EMBL" id="VFML01000001">
    <property type="protein sequence ID" value="TQJ05505.1"/>
    <property type="molecule type" value="Genomic_DNA"/>
</dbReference>
<feature type="domain" description="VOC" evidence="1">
    <location>
        <begin position="12"/>
        <end position="129"/>
    </location>
</feature>
<gene>
    <name evidence="2" type="ORF">FB471_5340</name>
</gene>
<proteinExistence type="predicted"/>
<dbReference type="InterPro" id="IPR029068">
    <property type="entry name" value="Glyas_Bleomycin-R_OHBP_Dase"/>
</dbReference>
<evidence type="ECO:0000313" key="2">
    <source>
        <dbReference type="EMBL" id="TQJ05505.1"/>
    </source>
</evidence>
<keyword evidence="3" id="KW-1185">Reference proteome</keyword>